<dbReference type="SUPFAM" id="SSF51445">
    <property type="entry name" value="(Trans)glycosidases"/>
    <property type="match status" value="1"/>
</dbReference>
<sequence>MKKLVFLITIIFSVVVSFSANTSFLYSKEATSVYLVASFNDFEPVPMEKSFTGLWRYNADLEPGEYLYKFIVDGKRTIDFSNDKITAYNGEIFNVRTVQEAYAFSKVGDGKVKNVYFDNQRRYINPVQKGEIYLSIEFEKNDVEDVELQANASSVQKSVIEFDNTILYRFHIFTESEVLKYRFLIYDGEEIIYGFNGSEEFFEFDFNHPIISYFDIPEWSKGRIYYQIFPDRFRNGDSSNDPKGTYSWNGPHNRNSLSFGFYGGDLQGVIDSIDYLEYLGVEAIYFNPIFEAQTPHKYDTTDYLRIDDSFGNDEVFSNMLKALHESDIKVILDGVFNHTGTEFFAMKENFLKQEKSDYLDWYYIKSFPIKKSTESYEGWHGYADLPQLNNENPKVRAYINHVIGKWMSFGIDGWRMDAVDQLPESYWSALYENIKNIDQEILVVGEFWRDATSYFEDPSFDSVMNYIFRDAAIAYAKGGRSINFVNTTNAYIDKYPPQVLHGLWNLLGSHDTERILTALGEDTQRMKLAVVLQMTFIGSPLIYYGDEIGMTGTTDPFCRVPFYWDDNKWNMETLELYSQLAELRKESNALRKGDYTVLYADESVLIYERSYKSENVIIALNSKDSQIEIEHDLQGNYIDVFTGKSFDTIEEIPGKSFLVLVSE</sequence>
<dbReference type="SUPFAM" id="SSF51011">
    <property type="entry name" value="Glycosyl hydrolase domain"/>
    <property type="match status" value="1"/>
</dbReference>
<evidence type="ECO:0000256" key="2">
    <source>
        <dbReference type="ARBA" id="ARBA00023295"/>
    </source>
</evidence>
<dbReference type="Gene3D" id="3.90.400.10">
    <property type="entry name" value="Oligo-1,6-glucosidase, Domain 2"/>
    <property type="match status" value="1"/>
</dbReference>
<dbReference type="PANTHER" id="PTHR10357">
    <property type="entry name" value="ALPHA-AMYLASE FAMILY MEMBER"/>
    <property type="match status" value="1"/>
</dbReference>
<dbReference type="InterPro" id="IPR032091">
    <property type="entry name" value="Malt_amylase-like_C"/>
</dbReference>
<dbReference type="RefSeq" id="WP_103067042.1">
    <property type="nucleotide sequence ID" value="NZ_AZRL01000016.1"/>
</dbReference>
<dbReference type="InterPro" id="IPR013783">
    <property type="entry name" value="Ig-like_fold"/>
</dbReference>
<dbReference type="Proteomes" id="UP000236434">
    <property type="component" value="Unassembled WGS sequence"/>
</dbReference>
<dbReference type="InterPro" id="IPR006047">
    <property type="entry name" value="GH13_cat_dom"/>
</dbReference>
<keyword evidence="1" id="KW-0378">Hydrolase</keyword>
<dbReference type="Gene3D" id="2.60.40.10">
    <property type="entry name" value="Immunoglobulins"/>
    <property type="match status" value="1"/>
</dbReference>
<dbReference type="OrthoDB" id="9805159at2"/>
<dbReference type="SMART" id="SM00642">
    <property type="entry name" value="Aamy"/>
    <property type="match status" value="1"/>
</dbReference>
<dbReference type="CDD" id="cd02859">
    <property type="entry name" value="E_set_AMPKbeta_like_N"/>
    <property type="match status" value="1"/>
</dbReference>
<dbReference type="Gene3D" id="3.20.20.80">
    <property type="entry name" value="Glycosidases"/>
    <property type="match status" value="1"/>
</dbReference>
<name>A0A2K1NZP2_9BACT</name>
<dbReference type="Pfam" id="PF16561">
    <property type="entry name" value="AMPK1_CBM"/>
    <property type="match status" value="1"/>
</dbReference>
<evidence type="ECO:0000313" key="4">
    <source>
        <dbReference type="EMBL" id="PNR95999.1"/>
    </source>
</evidence>
<dbReference type="AlphaFoldDB" id="A0A2K1NZP2"/>
<keyword evidence="2" id="KW-0326">Glycosidase</keyword>
<dbReference type="Pfam" id="PF16657">
    <property type="entry name" value="Malt_amylase_C"/>
    <property type="match status" value="1"/>
</dbReference>
<dbReference type="InterPro" id="IPR017853">
    <property type="entry name" value="GH"/>
</dbReference>
<dbReference type="GO" id="GO:0005975">
    <property type="term" value="P:carbohydrate metabolic process"/>
    <property type="evidence" value="ECO:0007669"/>
    <property type="project" value="InterPro"/>
</dbReference>
<dbReference type="SUPFAM" id="SSF81296">
    <property type="entry name" value="E set domains"/>
    <property type="match status" value="2"/>
</dbReference>
<dbReference type="InterPro" id="IPR013780">
    <property type="entry name" value="Glyco_hydro_b"/>
</dbReference>
<dbReference type="EMBL" id="AZRL01000016">
    <property type="protein sequence ID" value="PNR95999.1"/>
    <property type="molecule type" value="Genomic_DNA"/>
</dbReference>
<feature type="domain" description="Glycosyl hydrolase family 13 catalytic" evidence="3">
    <location>
        <begin position="227"/>
        <end position="584"/>
    </location>
</feature>
<dbReference type="PANTHER" id="PTHR10357:SF210">
    <property type="entry name" value="MALTODEXTRIN GLUCOSIDASE"/>
    <property type="match status" value="1"/>
</dbReference>
<dbReference type="Gene3D" id="2.60.40.1180">
    <property type="entry name" value="Golgi alpha-mannosidase II"/>
    <property type="match status" value="1"/>
</dbReference>
<proteinExistence type="predicted"/>
<gene>
    <name evidence="4" type="ORF">X929_05655</name>
</gene>
<evidence type="ECO:0000313" key="5">
    <source>
        <dbReference type="Proteomes" id="UP000236434"/>
    </source>
</evidence>
<accession>A0A2K1NZP2</accession>
<dbReference type="Pfam" id="PF00128">
    <property type="entry name" value="Alpha-amylase"/>
    <property type="match status" value="1"/>
</dbReference>
<dbReference type="CDD" id="cd11338">
    <property type="entry name" value="AmyAc_CMD"/>
    <property type="match status" value="1"/>
</dbReference>
<dbReference type="InterPro" id="IPR032640">
    <property type="entry name" value="AMPK1_CBM"/>
</dbReference>
<dbReference type="InterPro" id="IPR045857">
    <property type="entry name" value="O16G_dom_2"/>
</dbReference>
<reference evidence="4 5" key="1">
    <citation type="submission" date="2013-12" db="EMBL/GenBank/DDBJ databases">
        <title>Comparative genomics of Petrotoga isolates.</title>
        <authorList>
            <person name="Nesbo C.L."/>
            <person name="Charchuk R."/>
            <person name="Chow K."/>
        </authorList>
    </citation>
    <scope>NUCLEOTIDE SEQUENCE [LARGE SCALE GENOMIC DNA]</scope>
    <source>
        <strain evidence="4 5">DSM 13574</strain>
    </source>
</reference>
<evidence type="ECO:0000256" key="1">
    <source>
        <dbReference type="ARBA" id="ARBA00022801"/>
    </source>
</evidence>
<comment type="caution">
    <text evidence="4">The sequence shown here is derived from an EMBL/GenBank/DDBJ whole genome shotgun (WGS) entry which is preliminary data.</text>
</comment>
<dbReference type="InterPro" id="IPR014756">
    <property type="entry name" value="Ig_E-set"/>
</dbReference>
<evidence type="ECO:0000259" key="3">
    <source>
        <dbReference type="SMART" id="SM00642"/>
    </source>
</evidence>
<organism evidence="4 5">
    <name type="scientific">Petrotoga olearia DSM 13574</name>
    <dbReference type="NCBI Taxonomy" id="1122955"/>
    <lineage>
        <taxon>Bacteria</taxon>
        <taxon>Thermotogati</taxon>
        <taxon>Thermotogota</taxon>
        <taxon>Thermotogae</taxon>
        <taxon>Petrotogales</taxon>
        <taxon>Petrotogaceae</taxon>
        <taxon>Petrotoga</taxon>
    </lineage>
</organism>
<protein>
    <submittedName>
        <fullName evidence="4">Alpha-amylase</fullName>
    </submittedName>
</protein>
<dbReference type="GO" id="GO:0016798">
    <property type="term" value="F:hydrolase activity, acting on glycosyl bonds"/>
    <property type="evidence" value="ECO:0007669"/>
    <property type="project" value="UniProtKB-KW"/>
</dbReference>